<dbReference type="PANTHER" id="PTHR30163">
    <property type="entry name" value="MEMBRANE-BOUND LYTIC MUREIN TRANSGLYCOSYLASE B"/>
    <property type="match status" value="1"/>
</dbReference>
<keyword evidence="4" id="KW-1185">Reference proteome</keyword>
<proteinExistence type="predicted"/>
<dbReference type="GO" id="GO:0009253">
    <property type="term" value="P:peptidoglycan catabolic process"/>
    <property type="evidence" value="ECO:0007669"/>
    <property type="project" value="TreeGrafter"/>
</dbReference>
<dbReference type="SUPFAM" id="SSF53955">
    <property type="entry name" value="Lysozyme-like"/>
    <property type="match status" value="1"/>
</dbReference>
<dbReference type="FunFam" id="1.10.8.350:FF:000001">
    <property type="entry name" value="Lytic murein transglycosylase B"/>
    <property type="match status" value="1"/>
</dbReference>
<evidence type="ECO:0000259" key="2">
    <source>
        <dbReference type="Pfam" id="PF13406"/>
    </source>
</evidence>
<protein>
    <submittedName>
        <fullName evidence="3">Lytic murein transglycosylase</fullName>
    </submittedName>
</protein>
<organism evidence="3 4">
    <name type="scientific">Siccibacter turicensis</name>
    <dbReference type="NCBI Taxonomy" id="357233"/>
    <lineage>
        <taxon>Bacteria</taxon>
        <taxon>Pseudomonadati</taxon>
        <taxon>Pseudomonadota</taxon>
        <taxon>Gammaproteobacteria</taxon>
        <taxon>Enterobacterales</taxon>
        <taxon>Enterobacteriaceae</taxon>
        <taxon>Siccibacter</taxon>
    </lineage>
</organism>
<comment type="caution">
    <text evidence="3">The sequence shown here is derived from an EMBL/GenBank/DDBJ whole genome shotgun (WGS) entry which is preliminary data.</text>
</comment>
<dbReference type="RefSeq" id="WP_106876880.1">
    <property type="nucleotide sequence ID" value="NZ_PYEP01000003.1"/>
</dbReference>
<dbReference type="GO" id="GO:0008933">
    <property type="term" value="F:peptidoglycan lytic transglycosylase activity"/>
    <property type="evidence" value="ECO:0007669"/>
    <property type="project" value="TreeGrafter"/>
</dbReference>
<accession>A0A2P8VKV0</accession>
<evidence type="ECO:0000313" key="4">
    <source>
        <dbReference type="Proteomes" id="UP000240212"/>
    </source>
</evidence>
<evidence type="ECO:0000313" key="3">
    <source>
        <dbReference type="EMBL" id="PSN08185.1"/>
    </source>
</evidence>
<dbReference type="Proteomes" id="UP000240212">
    <property type="component" value="Unassembled WGS sequence"/>
</dbReference>
<dbReference type="Gene3D" id="1.10.8.350">
    <property type="entry name" value="Bacterial muramidase"/>
    <property type="match status" value="1"/>
</dbReference>
<keyword evidence="1" id="KW-0732">Signal</keyword>
<dbReference type="InterPro" id="IPR031304">
    <property type="entry name" value="SLT_2"/>
</dbReference>
<dbReference type="EMBL" id="PYEP01000003">
    <property type="protein sequence ID" value="PSN08185.1"/>
    <property type="molecule type" value="Genomic_DNA"/>
</dbReference>
<name>A0A2P8VKV0_9ENTR</name>
<sequence>MKSLTTGLVVSALILPGAGYAQPGATTDATPPAATRLSETGRDPAEFPAWVDTLKVKARDSGISEPTLTSAFAGIHFVDRVVKSDRGQLEQKVLLDDYLKRVVTPDKVQEARRQAHLHRHALARISRQYGVQPHYIVALWAMESRFGKIQGKEDIFSALATMAFEGRRETFFTNELLAALKMVDRGDIDASSMKGSWAGAMGQNQFMPSSYLRYGVDGDGDGKIDIWNNSDDIFASTANYLAEEGWQKGEGWGREVRLPTGFDRARAGTESGQGKSVREWREAGVTKADGAPLANIDREAWIILPEDGENRAFMVYPNFRTLMHWNRSWYFAISIGTMADAIIGD</sequence>
<feature type="signal peptide" evidence="1">
    <location>
        <begin position="1"/>
        <end position="21"/>
    </location>
</feature>
<feature type="domain" description="Transglycosylase SLT" evidence="2">
    <location>
        <begin position="47"/>
        <end position="340"/>
    </location>
</feature>
<dbReference type="OrthoDB" id="9772911at2"/>
<dbReference type="InterPro" id="IPR011970">
    <property type="entry name" value="MltB_2"/>
</dbReference>
<gene>
    <name evidence="3" type="ORF">C7G83_08375</name>
</gene>
<dbReference type="NCBIfam" id="TIGR02283">
    <property type="entry name" value="MltB_2"/>
    <property type="match status" value="1"/>
</dbReference>
<dbReference type="CDD" id="cd13399">
    <property type="entry name" value="Slt35-like"/>
    <property type="match status" value="1"/>
</dbReference>
<dbReference type="InterPro" id="IPR023346">
    <property type="entry name" value="Lysozyme-like_dom_sf"/>
</dbReference>
<dbReference type="STRING" id="1388748.GCA_000463155_02646"/>
<evidence type="ECO:0000256" key="1">
    <source>
        <dbReference type="SAM" id="SignalP"/>
    </source>
</evidence>
<dbReference type="InterPro" id="IPR043426">
    <property type="entry name" value="MltB-like"/>
</dbReference>
<dbReference type="Gene3D" id="1.10.530.10">
    <property type="match status" value="1"/>
</dbReference>
<dbReference type="Pfam" id="PF13406">
    <property type="entry name" value="SLT_2"/>
    <property type="match status" value="1"/>
</dbReference>
<reference evidence="3 4" key="1">
    <citation type="submission" date="2018-03" db="EMBL/GenBank/DDBJ databases">
        <title>Draft genome sequence of the first documented clinical Siccibacter turicensis isolate in Austria.</title>
        <authorList>
            <person name="Lepuschitz S."/>
            <person name="Pekard-Amenitsch S."/>
            <person name="Haunold R."/>
            <person name="Schill S."/>
            <person name="Mach R."/>
            <person name="Allerberger F."/>
            <person name="Ruppitsch W."/>
            <person name="Forsythe S.J."/>
        </authorList>
    </citation>
    <scope>NUCLEOTIDE SEQUENCE [LARGE SCALE GENOMIC DNA]</scope>
    <source>
        <strain evidence="3 4">6100069499-17</strain>
    </source>
</reference>
<feature type="chain" id="PRO_5015142435" evidence="1">
    <location>
        <begin position="22"/>
        <end position="345"/>
    </location>
</feature>
<dbReference type="PANTHER" id="PTHR30163:SF8">
    <property type="entry name" value="LYTIC MUREIN TRANSGLYCOSYLASE"/>
    <property type="match status" value="1"/>
</dbReference>
<dbReference type="AlphaFoldDB" id="A0A2P8VKV0"/>